<feature type="domain" description="Xaa-Pro dipeptidyl-peptidase-like" evidence="2">
    <location>
        <begin position="19"/>
        <end position="140"/>
    </location>
</feature>
<dbReference type="InterPro" id="IPR000383">
    <property type="entry name" value="Xaa-Pro-like_dom"/>
</dbReference>
<organism evidence="3 4">
    <name type="scientific">Aspergillus granulosus</name>
    <dbReference type="NCBI Taxonomy" id="176169"/>
    <lineage>
        <taxon>Eukaryota</taxon>
        <taxon>Fungi</taxon>
        <taxon>Dikarya</taxon>
        <taxon>Ascomycota</taxon>
        <taxon>Pezizomycotina</taxon>
        <taxon>Eurotiomycetes</taxon>
        <taxon>Eurotiomycetidae</taxon>
        <taxon>Eurotiales</taxon>
        <taxon>Aspergillaceae</taxon>
        <taxon>Aspergillus</taxon>
        <taxon>Aspergillus subgen. Nidulantes</taxon>
    </lineage>
</organism>
<dbReference type="PANTHER" id="PTHR22946:SF9">
    <property type="entry name" value="POLYKETIDE TRANSFERASE AF380"/>
    <property type="match status" value="1"/>
</dbReference>
<dbReference type="InterPro" id="IPR050261">
    <property type="entry name" value="FrsA_esterase"/>
</dbReference>
<dbReference type="PANTHER" id="PTHR22946">
    <property type="entry name" value="DIENELACTONE HYDROLASE DOMAIN-CONTAINING PROTEIN-RELATED"/>
    <property type="match status" value="1"/>
</dbReference>
<gene>
    <name evidence="3" type="ORF">BJX63DRAFT_439775</name>
</gene>
<dbReference type="Proteomes" id="UP001610334">
    <property type="component" value="Unassembled WGS sequence"/>
</dbReference>
<dbReference type="GO" id="GO:0016787">
    <property type="term" value="F:hydrolase activity"/>
    <property type="evidence" value="ECO:0007669"/>
    <property type="project" value="UniProtKB-KW"/>
</dbReference>
<evidence type="ECO:0000259" key="2">
    <source>
        <dbReference type="Pfam" id="PF02129"/>
    </source>
</evidence>
<dbReference type="Pfam" id="PF02129">
    <property type="entry name" value="Peptidase_S15"/>
    <property type="match status" value="1"/>
</dbReference>
<dbReference type="EMBL" id="JBFXLT010000125">
    <property type="protein sequence ID" value="KAL2807986.1"/>
    <property type="molecule type" value="Genomic_DNA"/>
</dbReference>
<dbReference type="InterPro" id="IPR029058">
    <property type="entry name" value="AB_hydrolase_fold"/>
</dbReference>
<reference evidence="3 4" key="1">
    <citation type="submission" date="2024-07" db="EMBL/GenBank/DDBJ databases">
        <title>Section-level genome sequencing and comparative genomics of Aspergillus sections Usti and Cavernicolus.</title>
        <authorList>
            <consortium name="Lawrence Berkeley National Laboratory"/>
            <person name="Nybo J.L."/>
            <person name="Vesth T.C."/>
            <person name="Theobald S."/>
            <person name="Frisvad J.C."/>
            <person name="Larsen T.O."/>
            <person name="Kjaerboelling I."/>
            <person name="Rothschild-Mancinelli K."/>
            <person name="Lyhne E.K."/>
            <person name="Kogle M.E."/>
            <person name="Barry K."/>
            <person name="Clum A."/>
            <person name="Na H."/>
            <person name="Ledsgaard L."/>
            <person name="Lin J."/>
            <person name="Lipzen A."/>
            <person name="Kuo A."/>
            <person name="Riley R."/>
            <person name="Mondo S."/>
            <person name="Labutti K."/>
            <person name="Haridas S."/>
            <person name="Pangalinan J."/>
            <person name="Salamov A.A."/>
            <person name="Simmons B.A."/>
            <person name="Magnuson J.K."/>
            <person name="Chen J."/>
            <person name="Drula E."/>
            <person name="Henrissat B."/>
            <person name="Wiebenga A."/>
            <person name="Lubbers R.J."/>
            <person name="Gomes A.C."/>
            <person name="Makela M.R."/>
            <person name="Stajich J."/>
            <person name="Grigoriev I.V."/>
            <person name="Mortensen U.H."/>
            <person name="De Vries R.P."/>
            <person name="Baker S.E."/>
            <person name="Andersen M.R."/>
        </authorList>
    </citation>
    <scope>NUCLEOTIDE SEQUENCE [LARGE SCALE GENOMIC DNA]</scope>
    <source>
        <strain evidence="3 4">CBS 588.65</strain>
    </source>
</reference>
<dbReference type="Gene3D" id="3.40.50.1820">
    <property type="entry name" value="alpha/beta hydrolase"/>
    <property type="match status" value="1"/>
</dbReference>
<dbReference type="SUPFAM" id="SSF53474">
    <property type="entry name" value="alpha/beta-Hydrolases"/>
    <property type="match status" value="1"/>
</dbReference>
<evidence type="ECO:0000256" key="1">
    <source>
        <dbReference type="ARBA" id="ARBA00022801"/>
    </source>
</evidence>
<evidence type="ECO:0000313" key="4">
    <source>
        <dbReference type="Proteomes" id="UP001610334"/>
    </source>
</evidence>
<protein>
    <submittedName>
        <fullName evidence="3">Alpha/Beta hydrolase protein</fullName>
    </submittedName>
</protein>
<sequence>MPRREDVRIRATNVANLNIAVTCISPEQSHKKSPVIVMGHGFGAVKAGGLFPSAERFAVAGYVAVMFDYLHFGDSDGTPRNLLSISRELQDFRDVIGWARRQTEMWGTTRIIAWGASFGGMHITALMAEDHDLVAGIMQGPCVDGFAASMQVPVLKTLRILPLAVADRILSLFSSKAIYIPIVGDGKRGSPVAMMSGSQAMEGWRRLNKGLVQAFVNKVTARTILTIPFSRPYRRIRRSSKPLLVIVTSWDNEAPLHKAEQVVRLLSLAEGFRVPGGHFDVYEGGVGFEDNMTRQLQFLRKVLT</sequence>
<comment type="caution">
    <text evidence="3">The sequence shown here is derived from an EMBL/GenBank/DDBJ whole genome shotgun (WGS) entry which is preliminary data.</text>
</comment>
<accession>A0ABR4GXU5</accession>
<keyword evidence="4" id="KW-1185">Reference proteome</keyword>
<name>A0ABR4GXU5_9EURO</name>
<proteinExistence type="predicted"/>
<evidence type="ECO:0000313" key="3">
    <source>
        <dbReference type="EMBL" id="KAL2807986.1"/>
    </source>
</evidence>
<keyword evidence="1 3" id="KW-0378">Hydrolase</keyword>